<dbReference type="Proteomes" id="UP000198623">
    <property type="component" value="Unassembled WGS sequence"/>
</dbReference>
<keyword evidence="3" id="KW-1003">Cell membrane</keyword>
<feature type="transmembrane region" description="Helical" evidence="8">
    <location>
        <begin position="64"/>
        <end position="85"/>
    </location>
</feature>
<reference evidence="10" key="1">
    <citation type="submission" date="2016-10" db="EMBL/GenBank/DDBJ databases">
        <authorList>
            <person name="Varghese N."/>
            <person name="Submissions S."/>
        </authorList>
    </citation>
    <scope>NUCLEOTIDE SEQUENCE [LARGE SCALE GENOMIC DNA]</scope>
    <source>
        <strain evidence="10">CGMCC 1.10971</strain>
    </source>
</reference>
<feature type="transmembrane region" description="Helical" evidence="8">
    <location>
        <begin position="97"/>
        <end position="118"/>
    </location>
</feature>
<keyword evidence="5 8" id="KW-0812">Transmembrane</keyword>
<keyword evidence="7 8" id="KW-0472">Membrane</keyword>
<comment type="subcellular location">
    <subcellularLocation>
        <location evidence="1">Cell inner membrane</location>
        <topology evidence="1">Multi-pass membrane protein</topology>
    </subcellularLocation>
</comment>
<evidence type="ECO:0000313" key="9">
    <source>
        <dbReference type="EMBL" id="SFF80726.1"/>
    </source>
</evidence>
<sequence>MSDQPNWKQPVFINPDNLKEKTAAEDAAPLAQEFPLASVSVTQEQDESTRLDRLTRPKKKNSRWTTLFSTSIVALLSVGVISEIYRLVRWGFDTHPVLGVTFVAVTSIAAISGLIWTWQGFKGLRQLKQTEALHAEADALRHQKTHGQAVPLLKKLDSYYENTAVNKSFKEALQQIDSAYNDGEIIRYISQHALKDQDEAARRCVHRYSVQSGIMVALSPYATFDMWLVGWRNLKMLREITDIYGISPGAATQWNLLKKVLHNIAFAGLSEMTIHASSHVLGSSLTSTVSARAGQGIGAGLFTARSGLQAIRLCRPLPQEQSDQLQLSTVTQSILSDLKP</sequence>
<name>A0A1I2LUF5_9GAMM</name>
<proteinExistence type="inferred from homology"/>
<organism evidence="9 10">
    <name type="scientific">Neptunomonas qingdaonensis</name>
    <dbReference type="NCBI Taxonomy" id="1045558"/>
    <lineage>
        <taxon>Bacteria</taxon>
        <taxon>Pseudomonadati</taxon>
        <taxon>Pseudomonadota</taxon>
        <taxon>Gammaproteobacteria</taxon>
        <taxon>Oceanospirillales</taxon>
        <taxon>Oceanospirillaceae</taxon>
        <taxon>Neptunomonas</taxon>
    </lineage>
</organism>
<dbReference type="OrthoDB" id="958025at2"/>
<evidence type="ECO:0000256" key="5">
    <source>
        <dbReference type="ARBA" id="ARBA00022692"/>
    </source>
</evidence>
<evidence type="ECO:0000256" key="7">
    <source>
        <dbReference type="ARBA" id="ARBA00023136"/>
    </source>
</evidence>
<accession>A0A1I2LUF5</accession>
<dbReference type="NCBIfam" id="TIGR01620">
    <property type="entry name" value="hyp_HI0043"/>
    <property type="match status" value="1"/>
</dbReference>
<dbReference type="InterPro" id="IPR006507">
    <property type="entry name" value="UPF0283"/>
</dbReference>
<dbReference type="GO" id="GO:0005886">
    <property type="term" value="C:plasma membrane"/>
    <property type="evidence" value="ECO:0007669"/>
    <property type="project" value="UniProtKB-SubCell"/>
</dbReference>
<evidence type="ECO:0000313" key="10">
    <source>
        <dbReference type="Proteomes" id="UP000198623"/>
    </source>
</evidence>
<dbReference type="AlphaFoldDB" id="A0A1I2LUF5"/>
<dbReference type="RefSeq" id="WP_090723108.1">
    <property type="nucleotide sequence ID" value="NZ_FOOU01000001.1"/>
</dbReference>
<comment type="similarity">
    <text evidence="2">Belongs to the UPF0283 family.</text>
</comment>
<dbReference type="PANTHER" id="PTHR39342">
    <property type="entry name" value="UPF0283 MEMBRANE PROTEIN YCJF"/>
    <property type="match status" value="1"/>
</dbReference>
<keyword evidence="4" id="KW-0997">Cell inner membrane</keyword>
<dbReference type="STRING" id="1045558.SAMN05216175_101145"/>
<evidence type="ECO:0000256" key="6">
    <source>
        <dbReference type="ARBA" id="ARBA00022989"/>
    </source>
</evidence>
<dbReference type="PANTHER" id="PTHR39342:SF1">
    <property type="entry name" value="UPF0283 MEMBRANE PROTEIN YCJF"/>
    <property type="match status" value="1"/>
</dbReference>
<evidence type="ECO:0000256" key="3">
    <source>
        <dbReference type="ARBA" id="ARBA00022475"/>
    </source>
</evidence>
<dbReference type="EMBL" id="FOOU01000001">
    <property type="protein sequence ID" value="SFF80726.1"/>
    <property type="molecule type" value="Genomic_DNA"/>
</dbReference>
<keyword evidence="6 8" id="KW-1133">Transmembrane helix</keyword>
<evidence type="ECO:0000256" key="2">
    <source>
        <dbReference type="ARBA" id="ARBA00008255"/>
    </source>
</evidence>
<evidence type="ECO:0000256" key="4">
    <source>
        <dbReference type="ARBA" id="ARBA00022519"/>
    </source>
</evidence>
<evidence type="ECO:0000256" key="8">
    <source>
        <dbReference type="SAM" id="Phobius"/>
    </source>
</evidence>
<evidence type="ECO:0000256" key="1">
    <source>
        <dbReference type="ARBA" id="ARBA00004429"/>
    </source>
</evidence>
<dbReference type="Pfam" id="PF05128">
    <property type="entry name" value="DUF697"/>
    <property type="match status" value="1"/>
</dbReference>
<protein>
    <submittedName>
        <fullName evidence="9">Putative membrane protein</fullName>
    </submittedName>
</protein>
<keyword evidence="10" id="KW-1185">Reference proteome</keyword>
<dbReference type="InterPro" id="IPR021147">
    <property type="entry name" value="DUF697"/>
</dbReference>
<gene>
    <name evidence="9" type="ORF">SAMN05216175_101145</name>
</gene>